<comment type="caution">
    <text evidence="2">The sequence shown here is derived from an EMBL/GenBank/DDBJ whole genome shotgun (WGS) entry which is preliminary data.</text>
</comment>
<feature type="transmembrane region" description="Helical" evidence="1">
    <location>
        <begin position="12"/>
        <end position="31"/>
    </location>
</feature>
<keyword evidence="3" id="KW-1185">Reference proteome</keyword>
<protein>
    <recommendedName>
        <fullName evidence="4">Septum formation initiator</fullName>
    </recommendedName>
</protein>
<dbReference type="RefSeq" id="WP_151692816.1">
    <property type="nucleotide sequence ID" value="NZ_BMGX01000002.1"/>
</dbReference>
<evidence type="ECO:0000256" key="1">
    <source>
        <dbReference type="SAM" id="Phobius"/>
    </source>
</evidence>
<dbReference type="EMBL" id="WBVQ01000001">
    <property type="protein sequence ID" value="KAB2818128.1"/>
    <property type="molecule type" value="Genomic_DNA"/>
</dbReference>
<reference evidence="2 3" key="1">
    <citation type="submission" date="2019-10" db="EMBL/GenBank/DDBJ databases">
        <title>Genome sequence of Phaeocystidibacter marisrubri JCM30614 (type strain).</title>
        <authorList>
            <person name="Bowman J.P."/>
        </authorList>
    </citation>
    <scope>NUCLEOTIDE SEQUENCE [LARGE SCALE GENOMIC DNA]</scope>
    <source>
        <strain evidence="2 3">JCM 30614</strain>
    </source>
</reference>
<accession>A0A6L3ZKQ8</accession>
<dbReference type="AlphaFoldDB" id="A0A6L3ZKQ8"/>
<keyword evidence="1" id="KW-0472">Membrane</keyword>
<name>A0A6L3ZKQ8_9FLAO</name>
<sequence>MVDGIANTENFFKFAFLSGMVMIVFALVYPLQREEELLQQKAEVNAEYKRVEYAYLELKSEIDLMVDLGAKVDSLLRLDTLSSTDSIRQIYYVSQFDSINALSESKDPELNLMLIELGFKREMLSILKNKADEFRIWKYVLFGFGAIFAIYGGVVWHNWSRKEYKLLRVKK</sequence>
<keyword evidence="1" id="KW-1133">Transmembrane helix</keyword>
<keyword evidence="1" id="KW-0812">Transmembrane</keyword>
<evidence type="ECO:0000313" key="3">
    <source>
        <dbReference type="Proteomes" id="UP000484164"/>
    </source>
</evidence>
<evidence type="ECO:0000313" key="2">
    <source>
        <dbReference type="EMBL" id="KAB2818128.1"/>
    </source>
</evidence>
<gene>
    <name evidence="2" type="ORF">F8C82_06915</name>
</gene>
<evidence type="ECO:0008006" key="4">
    <source>
        <dbReference type="Google" id="ProtNLM"/>
    </source>
</evidence>
<dbReference type="OrthoDB" id="9944873at2"/>
<organism evidence="2 3">
    <name type="scientific">Phaeocystidibacter marisrubri</name>
    <dbReference type="NCBI Taxonomy" id="1577780"/>
    <lineage>
        <taxon>Bacteria</taxon>
        <taxon>Pseudomonadati</taxon>
        <taxon>Bacteroidota</taxon>
        <taxon>Flavobacteriia</taxon>
        <taxon>Flavobacteriales</taxon>
        <taxon>Phaeocystidibacteraceae</taxon>
        <taxon>Phaeocystidibacter</taxon>
    </lineage>
</organism>
<dbReference type="Proteomes" id="UP000484164">
    <property type="component" value="Unassembled WGS sequence"/>
</dbReference>
<proteinExistence type="predicted"/>
<feature type="transmembrane region" description="Helical" evidence="1">
    <location>
        <begin position="136"/>
        <end position="159"/>
    </location>
</feature>